<dbReference type="EnsemblMetazoa" id="ASIC000327-RA">
    <property type="protein sequence ID" value="ASIC000327-PA"/>
    <property type="gene ID" value="ASIC000327"/>
</dbReference>
<evidence type="ECO:0000313" key="4">
    <source>
        <dbReference type="Proteomes" id="UP000030765"/>
    </source>
</evidence>
<gene>
    <name evidence="2" type="ORF">ZHAS_00000327</name>
</gene>
<reference evidence="3" key="2">
    <citation type="submission" date="2020-05" db="UniProtKB">
        <authorList>
            <consortium name="EnsemblMetazoa"/>
        </authorList>
    </citation>
    <scope>IDENTIFICATION</scope>
</reference>
<dbReference type="Proteomes" id="UP000030765">
    <property type="component" value="Unassembled WGS sequence"/>
</dbReference>
<protein>
    <submittedName>
        <fullName evidence="2 3">Uncharacterized protein</fullName>
    </submittedName>
</protein>
<reference evidence="2 4" key="1">
    <citation type="journal article" date="2014" name="BMC Genomics">
        <title>Genome sequence of Anopheles sinensis provides insight into genetics basis of mosquito competence for malaria parasites.</title>
        <authorList>
            <person name="Zhou D."/>
            <person name="Zhang D."/>
            <person name="Ding G."/>
            <person name="Shi L."/>
            <person name="Hou Q."/>
            <person name="Ye Y."/>
            <person name="Xu Y."/>
            <person name="Zhou H."/>
            <person name="Xiong C."/>
            <person name="Li S."/>
            <person name="Yu J."/>
            <person name="Hong S."/>
            <person name="Yu X."/>
            <person name="Zou P."/>
            <person name="Chen C."/>
            <person name="Chang X."/>
            <person name="Wang W."/>
            <person name="Lv Y."/>
            <person name="Sun Y."/>
            <person name="Ma L."/>
            <person name="Shen B."/>
            <person name="Zhu C."/>
        </authorList>
    </citation>
    <scope>NUCLEOTIDE SEQUENCE [LARGE SCALE GENOMIC DNA]</scope>
</reference>
<feature type="transmembrane region" description="Helical" evidence="1">
    <location>
        <begin position="173"/>
        <end position="195"/>
    </location>
</feature>
<dbReference type="AlphaFoldDB" id="A0A084VA39"/>
<evidence type="ECO:0000256" key="1">
    <source>
        <dbReference type="SAM" id="Phobius"/>
    </source>
</evidence>
<evidence type="ECO:0000313" key="2">
    <source>
        <dbReference type="EMBL" id="KFB34833.1"/>
    </source>
</evidence>
<sequence>MIVPQYEKAIDNVHEMAVTRTTWVGVTVSWVYSIANADQPDLVTLLQTFREWDEEMINRHAFDRDVAIIVERMEYGHFAHPRMDLEAMRGRRMLKDDVYWESVVGMCTKTWPGRERFDRMVLDLKAYGILEYWELIGAIKYLGLTSQQTIRYSRDGSGGDDFMPLGVANITGALLILGAGLSLATAMFFAELLWYKVARLVRRRLMLGG</sequence>
<accession>A0A084VA39</accession>
<dbReference type="EMBL" id="ATLV01001583">
    <property type="status" value="NOT_ANNOTATED_CDS"/>
    <property type="molecule type" value="Genomic_DNA"/>
</dbReference>
<dbReference type="VEuPathDB" id="VectorBase:ASIS012018"/>
<keyword evidence="1" id="KW-0472">Membrane</keyword>
<dbReference type="OMA" id="WPGRERF"/>
<dbReference type="OrthoDB" id="8182981at2759"/>
<name>A0A084VA39_ANOSI</name>
<keyword evidence="1" id="KW-0812">Transmembrane</keyword>
<evidence type="ECO:0000313" key="3">
    <source>
        <dbReference type="EnsemblMetazoa" id="ASIC000327-PA"/>
    </source>
</evidence>
<keyword evidence="4" id="KW-1185">Reference proteome</keyword>
<dbReference type="STRING" id="74873.A0A084VA39"/>
<organism evidence="2">
    <name type="scientific">Anopheles sinensis</name>
    <name type="common">Mosquito</name>
    <dbReference type="NCBI Taxonomy" id="74873"/>
    <lineage>
        <taxon>Eukaryota</taxon>
        <taxon>Metazoa</taxon>
        <taxon>Ecdysozoa</taxon>
        <taxon>Arthropoda</taxon>
        <taxon>Hexapoda</taxon>
        <taxon>Insecta</taxon>
        <taxon>Pterygota</taxon>
        <taxon>Neoptera</taxon>
        <taxon>Endopterygota</taxon>
        <taxon>Diptera</taxon>
        <taxon>Nematocera</taxon>
        <taxon>Culicoidea</taxon>
        <taxon>Culicidae</taxon>
        <taxon>Anophelinae</taxon>
        <taxon>Anopheles</taxon>
    </lineage>
</organism>
<dbReference type="VEuPathDB" id="VectorBase:ASIC000327"/>
<keyword evidence="1" id="KW-1133">Transmembrane helix</keyword>
<proteinExistence type="predicted"/>
<dbReference type="EMBL" id="KE523980">
    <property type="protein sequence ID" value="KFB34833.1"/>
    <property type="molecule type" value="Genomic_DNA"/>
</dbReference>